<dbReference type="PANTHER" id="PTHR45766:SF6">
    <property type="entry name" value="SWI_SNF-RELATED MATRIX-ASSOCIATED ACTIN-DEPENDENT REGULATOR OF CHROMATIN SUBFAMILY A-LIKE PROTEIN 1"/>
    <property type="match status" value="1"/>
</dbReference>
<dbReference type="GO" id="GO:0004386">
    <property type="term" value="F:helicase activity"/>
    <property type="evidence" value="ECO:0007669"/>
    <property type="project" value="UniProtKB-KW"/>
</dbReference>
<dbReference type="GeneID" id="19484857"/>
<dbReference type="GO" id="GO:0006281">
    <property type="term" value="P:DNA repair"/>
    <property type="evidence" value="ECO:0007669"/>
    <property type="project" value="TreeGrafter"/>
</dbReference>
<dbReference type="InterPro" id="IPR038718">
    <property type="entry name" value="SNF2-like_sf"/>
</dbReference>
<name>X5I2N0_BPKP2</name>
<dbReference type="Pfam" id="PF00271">
    <property type="entry name" value="Helicase_C"/>
    <property type="match status" value="1"/>
</dbReference>
<dbReference type="Proteomes" id="UP000204527">
    <property type="component" value="Segment"/>
</dbReference>
<feature type="domain" description="Helicase C-terminal" evidence="2">
    <location>
        <begin position="303"/>
        <end position="450"/>
    </location>
</feature>
<organism evidence="3 4">
    <name type="scientific">Pseudomonas phage KPP25</name>
    <name type="common">Bacteriophage KPP25</name>
    <dbReference type="NCBI Taxonomy" id="1462608"/>
    <lineage>
        <taxon>Viruses</taxon>
        <taxon>Duplodnaviria</taxon>
        <taxon>Heunggongvirae</taxon>
        <taxon>Uroviricota</taxon>
        <taxon>Caudoviricetes</taxon>
        <taxon>Kochitakasuvirus</taxon>
        <taxon>Kochitakasuvirus KPP25</taxon>
    </lineage>
</organism>
<dbReference type="GO" id="GO:0016787">
    <property type="term" value="F:hydrolase activity"/>
    <property type="evidence" value="ECO:0007669"/>
    <property type="project" value="UniProtKB-KW"/>
</dbReference>
<accession>X5I2N0</accession>
<dbReference type="EMBL" id="AB910393">
    <property type="protein sequence ID" value="BAO58536.1"/>
    <property type="molecule type" value="Genomic_DNA"/>
</dbReference>
<proteinExistence type="predicted"/>
<dbReference type="GO" id="GO:0031297">
    <property type="term" value="P:replication fork processing"/>
    <property type="evidence" value="ECO:0007669"/>
    <property type="project" value="TreeGrafter"/>
</dbReference>
<evidence type="ECO:0000259" key="2">
    <source>
        <dbReference type="PROSITE" id="PS51194"/>
    </source>
</evidence>
<keyword evidence="3" id="KW-0067">ATP-binding</keyword>
<dbReference type="RefSeq" id="YP_009030596.1">
    <property type="nucleotide sequence ID" value="NC_024123.1"/>
</dbReference>
<dbReference type="OrthoDB" id="2514at10239"/>
<keyword evidence="3" id="KW-0547">Nucleotide-binding</keyword>
<organismHost>
    <name type="scientific">Pseudomonas aeruginosa</name>
    <dbReference type="NCBI Taxonomy" id="287"/>
</organismHost>
<dbReference type="Pfam" id="PF00176">
    <property type="entry name" value="SNF2-rel_dom"/>
    <property type="match status" value="1"/>
</dbReference>
<keyword evidence="1" id="KW-0378">Hydrolase</keyword>
<keyword evidence="3" id="KW-0347">Helicase</keyword>
<dbReference type="KEGG" id="vg:19484857"/>
<dbReference type="SMART" id="SM00490">
    <property type="entry name" value="HELICc"/>
    <property type="match status" value="1"/>
</dbReference>
<dbReference type="GO" id="GO:0005524">
    <property type="term" value="F:ATP binding"/>
    <property type="evidence" value="ECO:0007669"/>
    <property type="project" value="InterPro"/>
</dbReference>
<dbReference type="PANTHER" id="PTHR45766">
    <property type="entry name" value="DNA ANNEALING HELICASE AND ENDONUCLEASE ZRANB3 FAMILY MEMBER"/>
    <property type="match status" value="1"/>
</dbReference>
<dbReference type="Gene3D" id="3.40.50.300">
    <property type="entry name" value="P-loop containing nucleotide triphosphate hydrolases"/>
    <property type="match status" value="1"/>
</dbReference>
<reference evidence="3 4" key="1">
    <citation type="journal article" date="2014" name="Virus Res.">
        <title>Characterization of a novel Pseudomonas aeruginosa bacteriophage, KPP25, of the family Podoviridae.</title>
        <authorList>
            <person name="Miyata R."/>
            <person name="Yamaguchi K."/>
            <person name="Uchiyama J."/>
            <person name="Shigehisa R."/>
            <person name="Takemura-Uchiyama I."/>
            <person name="Kato S."/>
            <person name="Ujihara T."/>
            <person name="Sakaguchi Y."/>
            <person name="Daibata M."/>
            <person name="Matsuzaki S."/>
        </authorList>
    </citation>
    <scope>NUCLEOTIDE SEQUENCE [LARGE SCALE GENOMIC DNA]</scope>
</reference>
<evidence type="ECO:0000313" key="4">
    <source>
        <dbReference type="Proteomes" id="UP000204527"/>
    </source>
</evidence>
<protein>
    <submittedName>
        <fullName evidence="3">Putative helicase</fullName>
    </submittedName>
</protein>
<evidence type="ECO:0000256" key="1">
    <source>
        <dbReference type="ARBA" id="ARBA00022801"/>
    </source>
</evidence>
<dbReference type="InterPro" id="IPR001650">
    <property type="entry name" value="Helicase_C-like"/>
</dbReference>
<dbReference type="PROSITE" id="PS51194">
    <property type="entry name" value="HELICASE_CTER"/>
    <property type="match status" value="1"/>
</dbReference>
<dbReference type="InterPro" id="IPR000330">
    <property type="entry name" value="SNF2_N"/>
</dbReference>
<keyword evidence="4" id="KW-1185">Reference proteome</keyword>
<evidence type="ECO:0000313" key="3">
    <source>
        <dbReference type="EMBL" id="BAO58536.1"/>
    </source>
</evidence>
<dbReference type="Gene3D" id="3.40.50.10810">
    <property type="entry name" value="Tandem AAA-ATPase domain"/>
    <property type="match status" value="1"/>
</dbReference>
<dbReference type="InterPro" id="IPR027417">
    <property type="entry name" value="P-loop_NTPase"/>
</dbReference>
<sequence length="453" mass="51147">MAKFKPIKLMPHQKKTLKKRGETSILLDLSEPGTGKSVAHATHFVEHRKAGGGAGLIVAPLSLIDTVWPHEVGLVDPDVDISVAFASNRAKAFQPGHDLYVTNYNGLEYLSENPSLMRKLGIDWFLGDEATAFKNPQAKRTKRCHKLVRNVEFKALLSGSLGAKMITDYFAPTLILDDGKRLGWQFSRFREATCYPVQVGRQAHMIQWEPREGADLAVAQLLQDISIRHLFATTVKQSIRTIEFKLPPKLRKLYEQMAREQAMFLKDKVITAANGGAAAQKLLQIASGSTYDNQKANTLLDMQRYELVADLAEEREKTLIAFQWHHQREALELLLKKRGRTTAYIDGTVPGEKRKAIVEAHKRGEIDDLLLQPQAAAHGLTLVNARTTIWATPTYDYELFDQLNRRTYRTGQSQDCEVIVICAENTLDAKAFEVCTTKGKRMMTMFEYIRDFT</sequence>
<dbReference type="SUPFAM" id="SSF52540">
    <property type="entry name" value="P-loop containing nucleoside triphosphate hydrolases"/>
    <property type="match status" value="2"/>
</dbReference>